<keyword evidence="5" id="KW-1185">Reference proteome</keyword>
<keyword evidence="4" id="KW-0560">Oxidoreductase</keyword>
<protein>
    <submittedName>
        <fullName evidence="4">Oxidoreductase, short chain dehydrogenase/reductase family protein</fullName>
        <ecNumber evidence="4">1.1.1.162</ecNumber>
    </submittedName>
</protein>
<dbReference type="PRINTS" id="PR00081">
    <property type="entry name" value="GDHRDH"/>
</dbReference>
<dbReference type="RefSeq" id="WP_007002557.1">
    <property type="nucleotide sequence ID" value="NZ_GG770777.1"/>
</dbReference>
<name>D5RR15_9PROT</name>
<dbReference type="Pfam" id="PF13561">
    <property type="entry name" value="adh_short_C2"/>
    <property type="match status" value="1"/>
</dbReference>
<comment type="similarity">
    <text evidence="1">Belongs to the short-chain dehydrogenases/reductases (SDR) family.</text>
</comment>
<dbReference type="AlphaFoldDB" id="D5RR15"/>
<dbReference type="CDD" id="cd05233">
    <property type="entry name" value="SDR_c"/>
    <property type="match status" value="1"/>
</dbReference>
<feature type="non-terminal residue" evidence="4">
    <location>
        <position position="1"/>
    </location>
</feature>
<evidence type="ECO:0000313" key="4">
    <source>
        <dbReference type="EMBL" id="EFH10262.1"/>
    </source>
</evidence>
<organism evidence="4 5">
    <name type="scientific">Pseudoroseomonas cervicalis ATCC 49957</name>
    <dbReference type="NCBI Taxonomy" id="525371"/>
    <lineage>
        <taxon>Bacteria</taxon>
        <taxon>Pseudomonadati</taxon>
        <taxon>Pseudomonadota</taxon>
        <taxon>Alphaproteobacteria</taxon>
        <taxon>Acetobacterales</taxon>
        <taxon>Roseomonadaceae</taxon>
        <taxon>Roseomonas</taxon>
    </lineage>
</organism>
<dbReference type="PRINTS" id="PR00080">
    <property type="entry name" value="SDRFAMILY"/>
</dbReference>
<dbReference type="HOGENOM" id="CLU_1212070_0_0_5"/>
<keyword evidence="3" id="KW-0521">NADP</keyword>
<dbReference type="OrthoDB" id="7255009at2"/>
<dbReference type="PANTHER" id="PTHR44252">
    <property type="entry name" value="D-ERYTHRULOSE REDUCTASE"/>
    <property type="match status" value="1"/>
</dbReference>
<dbReference type="GO" id="GO:0004090">
    <property type="term" value="F:carbonyl reductase (NADPH) activity"/>
    <property type="evidence" value="ECO:0007669"/>
    <property type="project" value="TreeGrafter"/>
</dbReference>
<reference evidence="4 5" key="1">
    <citation type="submission" date="2010-04" db="EMBL/GenBank/DDBJ databases">
        <authorList>
            <person name="Qin X."/>
            <person name="Bachman B."/>
            <person name="Battles P."/>
            <person name="Bell A."/>
            <person name="Bess C."/>
            <person name="Bickham C."/>
            <person name="Chaboub L."/>
            <person name="Chen D."/>
            <person name="Coyle M."/>
            <person name="Deiros D.R."/>
            <person name="Dinh H."/>
            <person name="Forbes L."/>
            <person name="Fowler G."/>
            <person name="Francisco L."/>
            <person name="Fu Q."/>
            <person name="Gubbala S."/>
            <person name="Hale W."/>
            <person name="Han Y."/>
            <person name="Hemphill L."/>
            <person name="Highlander S.K."/>
            <person name="Hirani K."/>
            <person name="Hogues M."/>
            <person name="Jackson L."/>
            <person name="Jakkamsetti A."/>
            <person name="Javaid M."/>
            <person name="Jiang H."/>
            <person name="Korchina V."/>
            <person name="Kovar C."/>
            <person name="Lara F."/>
            <person name="Lee S."/>
            <person name="Mata R."/>
            <person name="Mathew T."/>
            <person name="Moen C."/>
            <person name="Morales K."/>
            <person name="Munidasa M."/>
            <person name="Nazareth L."/>
            <person name="Ngo R."/>
            <person name="Nguyen L."/>
            <person name="Okwuonu G."/>
            <person name="Ongeri F."/>
            <person name="Patil S."/>
            <person name="Petrosino J."/>
            <person name="Pham C."/>
            <person name="Pham P."/>
            <person name="Pu L.-L."/>
            <person name="Puazo M."/>
            <person name="Raj R."/>
            <person name="Reid J."/>
            <person name="Rouhana J."/>
            <person name="Saada N."/>
            <person name="Shang Y."/>
            <person name="Simmons D."/>
            <person name="Thornton R."/>
            <person name="Warren J."/>
            <person name="Weissenberger G."/>
            <person name="Zhang J."/>
            <person name="Zhang L."/>
            <person name="Zhou C."/>
            <person name="Zhu D."/>
            <person name="Muzny D."/>
            <person name="Worley K."/>
            <person name="Gibbs R."/>
        </authorList>
    </citation>
    <scope>NUCLEOTIDE SEQUENCE [LARGE SCALE GENOMIC DNA]</scope>
    <source>
        <strain evidence="4 5">ATCC 49957</strain>
    </source>
</reference>
<dbReference type="InterPro" id="IPR002347">
    <property type="entry name" value="SDR_fam"/>
</dbReference>
<dbReference type="PANTHER" id="PTHR44252:SF3">
    <property type="entry name" value="D-ERYTHRULOSE REDUCTASE-RELATED"/>
    <property type="match status" value="1"/>
</dbReference>
<dbReference type="Gene3D" id="3.40.50.720">
    <property type="entry name" value="NAD(P)-binding Rossmann-like Domain"/>
    <property type="match status" value="1"/>
</dbReference>
<dbReference type="EMBL" id="ADVL01000681">
    <property type="protein sequence ID" value="EFH10262.1"/>
    <property type="molecule type" value="Genomic_DNA"/>
</dbReference>
<comment type="subunit">
    <text evidence="2">Homotetramer.</text>
</comment>
<dbReference type="GO" id="GO:0005997">
    <property type="term" value="P:xylulose metabolic process"/>
    <property type="evidence" value="ECO:0007669"/>
    <property type="project" value="TreeGrafter"/>
</dbReference>
<proteinExistence type="inferred from homology"/>
<dbReference type="InterPro" id="IPR036291">
    <property type="entry name" value="NAD(P)-bd_dom_sf"/>
</dbReference>
<evidence type="ECO:0000313" key="5">
    <source>
        <dbReference type="Proteomes" id="UP000005324"/>
    </source>
</evidence>
<sequence length="228" mass="23260">GRAAALALAAAGAEVVMAARALDEMQATIAAAGPGLKLSAHALDVTDRAAVRALVEREGPFDILVNNAGTNIREPFTEVQDESFDALVDLNLRAAFTVAQAVAAGMVAAGKGGSIIHLSSVNGHVGGLNRTVYTATKHGIEGLSKAMAAELGPKGIRVNTLCPGFVETPLTAGLLSDEKFRAAHLRRTPLGRMMGVEDIMGAVVFLASPASAMISGASLLIDGGFCSV</sequence>
<accession>D5RR15</accession>
<dbReference type="GO" id="GO:0006006">
    <property type="term" value="P:glucose metabolic process"/>
    <property type="evidence" value="ECO:0007669"/>
    <property type="project" value="TreeGrafter"/>
</dbReference>
<comment type="caution">
    <text evidence="4">The sequence shown here is derived from an EMBL/GenBank/DDBJ whole genome shotgun (WGS) entry which is preliminary data.</text>
</comment>
<dbReference type="InterPro" id="IPR020904">
    <property type="entry name" value="Sc_DH/Rdtase_CS"/>
</dbReference>
<dbReference type="PROSITE" id="PS00061">
    <property type="entry name" value="ADH_SHORT"/>
    <property type="match status" value="1"/>
</dbReference>
<dbReference type="Proteomes" id="UP000005324">
    <property type="component" value="Unassembled WGS sequence"/>
</dbReference>
<evidence type="ECO:0000256" key="1">
    <source>
        <dbReference type="ARBA" id="ARBA00006484"/>
    </source>
</evidence>
<gene>
    <name evidence="4" type="primary">der</name>
    <name evidence="4" type="ORF">HMPREF0731_3527</name>
</gene>
<evidence type="ECO:0000256" key="2">
    <source>
        <dbReference type="ARBA" id="ARBA00011881"/>
    </source>
</evidence>
<dbReference type="SUPFAM" id="SSF51735">
    <property type="entry name" value="NAD(P)-binding Rossmann-fold domains"/>
    <property type="match status" value="1"/>
</dbReference>
<dbReference type="GO" id="GO:0047880">
    <property type="term" value="F:erythrulose reductase activity"/>
    <property type="evidence" value="ECO:0007669"/>
    <property type="project" value="UniProtKB-EC"/>
</dbReference>
<dbReference type="EC" id="1.1.1.162" evidence="4"/>
<dbReference type="GO" id="GO:0050038">
    <property type="term" value="F:L-xylulose reductase (NADPH) activity"/>
    <property type="evidence" value="ECO:0007669"/>
    <property type="project" value="TreeGrafter"/>
</dbReference>
<dbReference type="FunFam" id="3.40.50.720:FF:000084">
    <property type="entry name" value="Short-chain dehydrogenase reductase"/>
    <property type="match status" value="1"/>
</dbReference>
<evidence type="ECO:0000256" key="3">
    <source>
        <dbReference type="ARBA" id="ARBA00022857"/>
    </source>
</evidence>
<dbReference type="InterPro" id="IPR051737">
    <property type="entry name" value="L-xylulose/Carbonyl_redctase"/>
</dbReference>